<protein>
    <recommendedName>
        <fullName evidence="4">phosphoserine phosphatase</fullName>
        <ecNumber evidence="4">3.1.3.3</ecNumber>
    </recommendedName>
    <alternativeName>
        <fullName evidence="10">O-phosphoserine phosphohydrolase</fullName>
    </alternativeName>
</protein>
<comment type="cofactor">
    <cofactor evidence="1">
        <name>Mg(2+)</name>
        <dbReference type="ChEBI" id="CHEBI:18420"/>
    </cofactor>
</comment>
<comment type="pathway">
    <text evidence="2">Amino-acid biosynthesis; L-serine biosynthesis; L-serine from 3-phospho-D-glycerate: step 3/3.</text>
</comment>
<dbReference type="GO" id="GO:0000287">
    <property type="term" value="F:magnesium ion binding"/>
    <property type="evidence" value="ECO:0007669"/>
    <property type="project" value="TreeGrafter"/>
</dbReference>
<dbReference type="Gene3D" id="3.40.50.1000">
    <property type="entry name" value="HAD superfamily/HAD-like"/>
    <property type="match status" value="1"/>
</dbReference>
<comment type="similarity">
    <text evidence="3">Belongs to the HAD-like hydrolase superfamily. SerB family.</text>
</comment>
<dbReference type="InterPro" id="IPR036412">
    <property type="entry name" value="HAD-like_sf"/>
</dbReference>
<name>A0AAV9IXD8_CYACA</name>
<dbReference type="SUPFAM" id="SSF56784">
    <property type="entry name" value="HAD-like"/>
    <property type="match status" value="1"/>
</dbReference>
<evidence type="ECO:0000256" key="1">
    <source>
        <dbReference type="ARBA" id="ARBA00001946"/>
    </source>
</evidence>
<proteinExistence type="inferred from homology"/>
<keyword evidence="13" id="KW-1185">Reference proteome</keyword>
<evidence type="ECO:0000256" key="5">
    <source>
        <dbReference type="ARBA" id="ARBA00022605"/>
    </source>
</evidence>
<evidence type="ECO:0000256" key="3">
    <source>
        <dbReference type="ARBA" id="ARBA00009184"/>
    </source>
</evidence>
<evidence type="ECO:0000313" key="13">
    <source>
        <dbReference type="Proteomes" id="UP001301350"/>
    </source>
</evidence>
<evidence type="ECO:0000256" key="8">
    <source>
        <dbReference type="ARBA" id="ARBA00022842"/>
    </source>
</evidence>
<evidence type="ECO:0000256" key="10">
    <source>
        <dbReference type="ARBA" id="ARBA00031693"/>
    </source>
</evidence>
<dbReference type="GO" id="GO:0006564">
    <property type="term" value="P:L-serine biosynthetic process"/>
    <property type="evidence" value="ECO:0007669"/>
    <property type="project" value="UniProtKB-KW"/>
</dbReference>
<dbReference type="NCBIfam" id="TIGR01488">
    <property type="entry name" value="HAD-SF-IB"/>
    <property type="match status" value="1"/>
</dbReference>
<keyword evidence="5" id="KW-0028">Amino-acid biosynthesis</keyword>
<dbReference type="InterPro" id="IPR023214">
    <property type="entry name" value="HAD_sf"/>
</dbReference>
<dbReference type="SFLD" id="SFLDF00029">
    <property type="entry name" value="phosphoserine_phosphatase"/>
    <property type="match status" value="1"/>
</dbReference>
<dbReference type="SFLD" id="SFLDG01136">
    <property type="entry name" value="C1.6:_Phosphoserine_Phosphatas"/>
    <property type="match status" value="1"/>
</dbReference>
<keyword evidence="7" id="KW-0378">Hydrolase</keyword>
<dbReference type="InterPro" id="IPR050582">
    <property type="entry name" value="HAD-like_SerB"/>
</dbReference>
<evidence type="ECO:0000256" key="9">
    <source>
        <dbReference type="ARBA" id="ARBA00023299"/>
    </source>
</evidence>
<accession>A0AAV9IXD8</accession>
<keyword evidence="8" id="KW-0460">Magnesium</keyword>
<dbReference type="PANTHER" id="PTHR43344">
    <property type="entry name" value="PHOSPHOSERINE PHOSPHATASE"/>
    <property type="match status" value="1"/>
</dbReference>
<keyword evidence="9" id="KW-0718">Serine biosynthesis</keyword>
<dbReference type="SFLD" id="SFLDG01137">
    <property type="entry name" value="C1.6.1:_Phosphoserine_Phosphat"/>
    <property type="match status" value="1"/>
</dbReference>
<dbReference type="EC" id="3.1.3.3" evidence="4"/>
<evidence type="ECO:0000313" key="12">
    <source>
        <dbReference type="EMBL" id="KAK4536952.1"/>
    </source>
</evidence>
<reference evidence="12 13" key="1">
    <citation type="submission" date="2022-07" db="EMBL/GenBank/DDBJ databases">
        <title>Genome-wide signatures of adaptation to extreme environments.</title>
        <authorList>
            <person name="Cho C.H."/>
            <person name="Yoon H.S."/>
        </authorList>
    </citation>
    <scope>NUCLEOTIDE SEQUENCE [LARGE SCALE GENOMIC DNA]</scope>
    <source>
        <strain evidence="12 13">DBV 063 E5</strain>
    </source>
</reference>
<dbReference type="SFLD" id="SFLDS00003">
    <property type="entry name" value="Haloacid_Dehalogenase"/>
    <property type="match status" value="1"/>
</dbReference>
<feature type="active site" description="Nucleophile" evidence="11">
    <location>
        <position position="256"/>
    </location>
</feature>
<evidence type="ECO:0000256" key="6">
    <source>
        <dbReference type="ARBA" id="ARBA00022723"/>
    </source>
</evidence>
<dbReference type="NCBIfam" id="TIGR00338">
    <property type="entry name" value="serB"/>
    <property type="match status" value="1"/>
</dbReference>
<dbReference type="GO" id="GO:0036424">
    <property type="term" value="F:L-phosphoserine phosphatase activity"/>
    <property type="evidence" value="ECO:0007669"/>
    <property type="project" value="InterPro"/>
</dbReference>
<gene>
    <name evidence="12" type="ORF">CDCA_CDCA10G2977</name>
</gene>
<dbReference type="AlphaFoldDB" id="A0AAV9IXD8"/>
<dbReference type="PANTHER" id="PTHR43344:SF2">
    <property type="entry name" value="PHOSPHOSERINE PHOSPHATASE"/>
    <property type="match status" value="1"/>
</dbReference>
<evidence type="ECO:0000256" key="7">
    <source>
        <dbReference type="ARBA" id="ARBA00022801"/>
    </source>
</evidence>
<evidence type="ECO:0000256" key="11">
    <source>
        <dbReference type="PIRSR" id="PIRSR604469-1"/>
    </source>
</evidence>
<evidence type="ECO:0000256" key="4">
    <source>
        <dbReference type="ARBA" id="ARBA00012640"/>
    </source>
</evidence>
<dbReference type="EMBL" id="JANCYW010000010">
    <property type="protein sequence ID" value="KAK4536952.1"/>
    <property type="molecule type" value="Genomic_DNA"/>
</dbReference>
<organism evidence="12 13">
    <name type="scientific">Cyanidium caldarium</name>
    <name type="common">Red alga</name>
    <dbReference type="NCBI Taxonomy" id="2771"/>
    <lineage>
        <taxon>Eukaryota</taxon>
        <taxon>Rhodophyta</taxon>
        <taxon>Bangiophyceae</taxon>
        <taxon>Cyanidiales</taxon>
        <taxon>Cyanidiaceae</taxon>
        <taxon>Cyanidium</taxon>
    </lineage>
</organism>
<dbReference type="Proteomes" id="UP001301350">
    <property type="component" value="Unassembled WGS sequence"/>
</dbReference>
<evidence type="ECO:0000256" key="2">
    <source>
        <dbReference type="ARBA" id="ARBA00005135"/>
    </source>
</evidence>
<dbReference type="GO" id="GO:0005737">
    <property type="term" value="C:cytoplasm"/>
    <property type="evidence" value="ECO:0007669"/>
    <property type="project" value="TreeGrafter"/>
</dbReference>
<sequence length="494" mass="53166">MAERCAFAVNGVSGVVARRRLIQCRSDQRLARSVGSANRPVRPVTPRIVGSRASVKNARRRHHSGWTACAADGIATTTALSSQAAYMVSTLVGALEREAHSVPPTPRAALRRIASQLQAGVAATPAISPDGEYSSTGADSTDPVVPSLALTLVARHDRTTPPPPLFTHASLPTLLLEAVQVLCAGGRGHIARVHFLSPDALEITVRPHWPGGWTAPVQVDDLQRQLRQRLERHAVASVALQLDDTSRRLKRLAVFDLDSTLILNESIDELVAYAGVSRSVVSHITERAMLGELDFAEALRQRAALLRGVSAADAWQAVMPRLQLAPGARRLVRALKALGARVVIASGGFVPLAESVRRRIGADAVYANELEVDGHTGRFTGHVLGDVVDAPVKERVLVQEWQALQAAVGNRVDASKVPAVLCDTLAVGDGANDLRMLSRASLAVAYRAKPIVQRQAQVCIEYPRLDAILWLLGMTEEEIARWAPDAEEERVESA</sequence>
<dbReference type="Pfam" id="PF12710">
    <property type="entry name" value="HAD"/>
    <property type="match status" value="1"/>
</dbReference>
<feature type="active site" description="Proton donor" evidence="11">
    <location>
        <position position="258"/>
    </location>
</feature>
<dbReference type="InterPro" id="IPR004469">
    <property type="entry name" value="PSP"/>
</dbReference>
<keyword evidence="6" id="KW-0479">Metal-binding</keyword>
<comment type="caution">
    <text evidence="12">The sequence shown here is derived from an EMBL/GenBank/DDBJ whole genome shotgun (WGS) entry which is preliminary data.</text>
</comment>